<dbReference type="SUPFAM" id="SSF82771">
    <property type="entry name" value="GIY-YIG endonuclease"/>
    <property type="match status" value="1"/>
</dbReference>
<dbReference type="InterPro" id="IPR000305">
    <property type="entry name" value="GIY-YIG_endonuc"/>
</dbReference>
<dbReference type="PANTHER" id="PTHR34477:SF1">
    <property type="entry name" value="UPF0213 PROTEIN YHBQ"/>
    <property type="match status" value="1"/>
</dbReference>
<reference evidence="3 4" key="1">
    <citation type="journal article" date="2015" name="Microbiome">
        <title>Genomic resolution of linkages in carbon, nitrogen, and sulfur cycling among widespread estuary sediment bacteria.</title>
        <authorList>
            <person name="Baker B.J."/>
            <person name="Lazar C.S."/>
            <person name="Teske A.P."/>
            <person name="Dick G.J."/>
        </authorList>
    </citation>
    <scope>NUCLEOTIDE SEQUENCE [LARGE SCALE GENOMIC DNA]</scope>
    <source>
        <strain evidence="3">SM1_77</strain>
    </source>
</reference>
<evidence type="ECO:0000259" key="2">
    <source>
        <dbReference type="PROSITE" id="PS50164"/>
    </source>
</evidence>
<name>A0A0S8K2M8_UNCW3</name>
<dbReference type="Pfam" id="PF01541">
    <property type="entry name" value="GIY-YIG"/>
    <property type="match status" value="1"/>
</dbReference>
<dbReference type="InterPro" id="IPR050190">
    <property type="entry name" value="UPF0213_domain"/>
</dbReference>
<gene>
    <name evidence="3" type="ORF">AMJ74_01965</name>
</gene>
<comment type="caution">
    <text evidence="3">The sequence shown here is derived from an EMBL/GenBank/DDBJ whole genome shotgun (WGS) entry which is preliminary data.</text>
</comment>
<feature type="domain" description="GIY-YIG" evidence="2">
    <location>
        <begin position="1"/>
        <end position="75"/>
    </location>
</feature>
<dbReference type="CDD" id="cd10449">
    <property type="entry name" value="GIY-YIG_SLX1_like"/>
    <property type="match status" value="1"/>
</dbReference>
<organism evidence="3 4">
    <name type="scientific">candidate division WOR_3 bacterium SM1_77</name>
    <dbReference type="NCBI Taxonomy" id="1703778"/>
    <lineage>
        <taxon>Bacteria</taxon>
        <taxon>Bacteria division WOR-3</taxon>
    </lineage>
</organism>
<protein>
    <submittedName>
        <fullName evidence="3">Excinuclease ABC subunit C</fullName>
    </submittedName>
</protein>
<dbReference type="PROSITE" id="PS50164">
    <property type="entry name" value="GIY_YIG"/>
    <property type="match status" value="1"/>
</dbReference>
<dbReference type="SMART" id="SM00465">
    <property type="entry name" value="GIYc"/>
    <property type="match status" value="1"/>
</dbReference>
<dbReference type="AlphaFoldDB" id="A0A0S8K2M8"/>
<dbReference type="EMBL" id="LJVE01000021">
    <property type="protein sequence ID" value="KPL15197.1"/>
    <property type="molecule type" value="Genomic_DNA"/>
</dbReference>
<dbReference type="Gene3D" id="3.40.1440.10">
    <property type="entry name" value="GIY-YIG endonuclease"/>
    <property type="match status" value="1"/>
</dbReference>
<proteinExistence type="inferred from homology"/>
<sequence>MYYTYVIVSKKDGKFYTGSTTDLRKRFKQHNSGKVMSTRNRGPFILVYYEAGLNAQDARAREKYLKTGMGKRYLKNRIKRFLFLTGLVPTKPKG</sequence>
<comment type="similarity">
    <text evidence="1">Belongs to the UPF0213 family.</text>
</comment>
<dbReference type="Proteomes" id="UP000050975">
    <property type="component" value="Unassembled WGS sequence"/>
</dbReference>
<dbReference type="InterPro" id="IPR035901">
    <property type="entry name" value="GIY-YIG_endonuc_sf"/>
</dbReference>
<evidence type="ECO:0000313" key="4">
    <source>
        <dbReference type="Proteomes" id="UP000050975"/>
    </source>
</evidence>
<evidence type="ECO:0000313" key="3">
    <source>
        <dbReference type="EMBL" id="KPL15197.1"/>
    </source>
</evidence>
<accession>A0A0S8K2M8</accession>
<evidence type="ECO:0000256" key="1">
    <source>
        <dbReference type="ARBA" id="ARBA00007435"/>
    </source>
</evidence>
<dbReference type="PANTHER" id="PTHR34477">
    <property type="entry name" value="UPF0213 PROTEIN YHBQ"/>
    <property type="match status" value="1"/>
</dbReference>